<sequence length="88" mass="9479">MSIPSLRVSPCASGDQQQFFPTVSSPQDVNTAASGFFGQSSHSLAVPTLLYVKQNSMEGPIELKDSSEEVDDILKPTVDLCGYISVFH</sequence>
<evidence type="ECO:0000313" key="2">
    <source>
        <dbReference type="Proteomes" id="UP000752171"/>
    </source>
</evidence>
<proteinExistence type="predicted"/>
<protein>
    <submittedName>
        <fullName evidence="1">Uncharacterized protein</fullName>
    </submittedName>
</protein>
<comment type="caution">
    <text evidence="1">The sequence shown here is derived from an EMBL/GenBank/DDBJ whole genome shotgun (WGS) entry which is preliminary data.</text>
</comment>
<evidence type="ECO:0000313" key="1">
    <source>
        <dbReference type="EMBL" id="KAG9281190.1"/>
    </source>
</evidence>
<dbReference type="AlphaFoldDB" id="A0A8T2MC62"/>
<organism evidence="1 2">
    <name type="scientific">Astyanax mexicanus</name>
    <name type="common">Blind cave fish</name>
    <name type="synonym">Astyanax fasciatus mexicanus</name>
    <dbReference type="NCBI Taxonomy" id="7994"/>
    <lineage>
        <taxon>Eukaryota</taxon>
        <taxon>Metazoa</taxon>
        <taxon>Chordata</taxon>
        <taxon>Craniata</taxon>
        <taxon>Vertebrata</taxon>
        <taxon>Euteleostomi</taxon>
        <taxon>Actinopterygii</taxon>
        <taxon>Neopterygii</taxon>
        <taxon>Teleostei</taxon>
        <taxon>Ostariophysi</taxon>
        <taxon>Characiformes</taxon>
        <taxon>Characoidei</taxon>
        <taxon>Acestrorhamphidae</taxon>
        <taxon>Acestrorhamphinae</taxon>
        <taxon>Astyanax</taxon>
    </lineage>
</organism>
<reference evidence="1 2" key="1">
    <citation type="submission" date="2021-07" db="EMBL/GenBank/DDBJ databases">
        <authorList>
            <person name="Imarazene B."/>
            <person name="Zahm M."/>
            <person name="Klopp C."/>
            <person name="Cabau C."/>
            <person name="Beille S."/>
            <person name="Jouanno E."/>
            <person name="Castinel A."/>
            <person name="Lluch J."/>
            <person name="Gil L."/>
            <person name="Kuchtly C."/>
            <person name="Lopez Roques C."/>
            <person name="Donnadieu C."/>
            <person name="Parrinello H."/>
            <person name="Journot L."/>
            <person name="Du K."/>
            <person name="Schartl M."/>
            <person name="Retaux S."/>
            <person name="Guiguen Y."/>
        </authorList>
    </citation>
    <scope>NUCLEOTIDE SEQUENCE [LARGE SCALE GENOMIC DNA]</scope>
    <source>
        <strain evidence="1">Pach_M1</strain>
        <tissue evidence="1">Testis</tissue>
    </source>
</reference>
<name>A0A8T2MC62_ASTMX</name>
<accession>A0A8T2MC62</accession>
<gene>
    <name evidence="1" type="ORF">AMEX_G3978</name>
</gene>
<dbReference type="Proteomes" id="UP000752171">
    <property type="component" value="Unassembled WGS sequence"/>
</dbReference>
<dbReference type="EMBL" id="JAICCE010000002">
    <property type="protein sequence ID" value="KAG9281190.1"/>
    <property type="molecule type" value="Genomic_DNA"/>
</dbReference>